<evidence type="ECO:0000259" key="1">
    <source>
        <dbReference type="Pfam" id="PF11716"/>
    </source>
</evidence>
<protein>
    <submittedName>
        <fullName evidence="2">Uncharacterized protein (TIGR03083 family)</fullName>
    </submittedName>
</protein>
<comment type="caution">
    <text evidence="2">The sequence shown here is derived from an EMBL/GenBank/DDBJ whole genome shotgun (WGS) entry which is preliminary data.</text>
</comment>
<evidence type="ECO:0000313" key="3">
    <source>
        <dbReference type="Proteomes" id="UP000533598"/>
    </source>
</evidence>
<name>A0A7W7C6L0_9PSEU</name>
<dbReference type="InterPro" id="IPR017517">
    <property type="entry name" value="Maleyloyr_isom"/>
</dbReference>
<dbReference type="PANTHER" id="PTHR40758">
    <property type="entry name" value="CONSERVED PROTEIN"/>
    <property type="match status" value="1"/>
</dbReference>
<dbReference type="EMBL" id="JACHMH010000001">
    <property type="protein sequence ID" value="MBB4675480.1"/>
    <property type="molecule type" value="Genomic_DNA"/>
</dbReference>
<keyword evidence="3" id="KW-1185">Reference proteome</keyword>
<evidence type="ECO:0000313" key="2">
    <source>
        <dbReference type="EMBL" id="MBB4675480.1"/>
    </source>
</evidence>
<dbReference type="AlphaFoldDB" id="A0A7W7C6L0"/>
<gene>
    <name evidence="2" type="ORF">HNR67_001598</name>
</gene>
<dbReference type="PANTHER" id="PTHR40758:SF1">
    <property type="entry name" value="CONSERVED PROTEIN"/>
    <property type="match status" value="1"/>
</dbReference>
<dbReference type="InterPro" id="IPR024344">
    <property type="entry name" value="MDMPI_metal-binding"/>
</dbReference>
<dbReference type="SUPFAM" id="SSF109854">
    <property type="entry name" value="DinB/YfiT-like putative metalloenzymes"/>
    <property type="match status" value="1"/>
</dbReference>
<accession>A0A7W7C6L0</accession>
<sequence length="251" mass="27205">MTSELTMIDYPAVAAAQIAAITAAVRRPDVLDLPVPSCPGWTVTELLTHAGEVCVWWTHALAEGGLEPEEEVVQAMATPGADLLGWWEARSAALVEVLRTTSPEAVAWCWWRDEERAPVAEVAGWVAHELLTHRWDAENAVGTAAPVPAELGVAGIAEFALRMLPAQEASWAESTGLIRLHATDLDRTWDFRADQDGPRLLAEPGGEPAVLIAATAGELDLLLWNRLTVAEVSITGDRELALMFVNWVDFS</sequence>
<dbReference type="RefSeq" id="WP_185001447.1">
    <property type="nucleotide sequence ID" value="NZ_BAAAUI010000006.1"/>
</dbReference>
<dbReference type="GO" id="GO:0046872">
    <property type="term" value="F:metal ion binding"/>
    <property type="evidence" value="ECO:0007669"/>
    <property type="project" value="InterPro"/>
</dbReference>
<dbReference type="InterPro" id="IPR034660">
    <property type="entry name" value="DinB/YfiT-like"/>
</dbReference>
<dbReference type="Proteomes" id="UP000533598">
    <property type="component" value="Unassembled WGS sequence"/>
</dbReference>
<organism evidence="2 3">
    <name type="scientific">Crossiella cryophila</name>
    <dbReference type="NCBI Taxonomy" id="43355"/>
    <lineage>
        <taxon>Bacteria</taxon>
        <taxon>Bacillati</taxon>
        <taxon>Actinomycetota</taxon>
        <taxon>Actinomycetes</taxon>
        <taxon>Pseudonocardiales</taxon>
        <taxon>Pseudonocardiaceae</taxon>
        <taxon>Crossiella</taxon>
    </lineage>
</organism>
<reference evidence="2 3" key="1">
    <citation type="submission" date="2020-08" db="EMBL/GenBank/DDBJ databases">
        <title>Sequencing the genomes of 1000 actinobacteria strains.</title>
        <authorList>
            <person name="Klenk H.-P."/>
        </authorList>
    </citation>
    <scope>NUCLEOTIDE SEQUENCE [LARGE SCALE GENOMIC DNA]</scope>
    <source>
        <strain evidence="2 3">DSM 44230</strain>
    </source>
</reference>
<feature type="domain" description="Mycothiol-dependent maleylpyruvate isomerase metal-binding" evidence="1">
    <location>
        <begin position="14"/>
        <end position="137"/>
    </location>
</feature>
<proteinExistence type="predicted"/>
<dbReference type="GO" id="GO:0005886">
    <property type="term" value="C:plasma membrane"/>
    <property type="evidence" value="ECO:0007669"/>
    <property type="project" value="TreeGrafter"/>
</dbReference>
<dbReference type="Pfam" id="PF11716">
    <property type="entry name" value="MDMPI_N"/>
    <property type="match status" value="1"/>
</dbReference>
<dbReference type="NCBIfam" id="TIGR03083">
    <property type="entry name" value="maleylpyruvate isomerase family mycothiol-dependent enzyme"/>
    <property type="match status" value="1"/>
</dbReference>